<comment type="caution">
    <text evidence="1">The sequence shown here is derived from an EMBL/GenBank/DDBJ whole genome shotgun (WGS) entry which is preliminary data.</text>
</comment>
<dbReference type="PANTHER" id="PTHR47872">
    <property type="entry name" value="NUCLEAR RNA EXPORT FACTOR SDE5-RELATED"/>
    <property type="match status" value="1"/>
</dbReference>
<protein>
    <submittedName>
        <fullName evidence="1">Uncharacterized protein</fullName>
    </submittedName>
</protein>
<dbReference type="Proteomes" id="UP000289340">
    <property type="component" value="Chromosome 15"/>
</dbReference>
<dbReference type="EMBL" id="QZWG01000015">
    <property type="protein sequence ID" value="RZB63536.1"/>
    <property type="molecule type" value="Genomic_DNA"/>
</dbReference>
<evidence type="ECO:0000313" key="2">
    <source>
        <dbReference type="Proteomes" id="UP000289340"/>
    </source>
</evidence>
<sequence>STKGTELYQQQKQKHDLQKEVLSTLFNYHGHSEEPPERIVKDLNKKSRYEHVVFEPPKDFPEEIEFGMDFSRPENIDDPEDEEEYKNVRRAVKEFRVAMNEYYKAVCCILCLGYI</sequence>
<evidence type="ECO:0000313" key="1">
    <source>
        <dbReference type="EMBL" id="RZB63536.1"/>
    </source>
</evidence>
<dbReference type="AlphaFoldDB" id="A0A445GQL0"/>
<organism evidence="1 2">
    <name type="scientific">Glycine soja</name>
    <name type="common">Wild soybean</name>
    <dbReference type="NCBI Taxonomy" id="3848"/>
    <lineage>
        <taxon>Eukaryota</taxon>
        <taxon>Viridiplantae</taxon>
        <taxon>Streptophyta</taxon>
        <taxon>Embryophyta</taxon>
        <taxon>Tracheophyta</taxon>
        <taxon>Spermatophyta</taxon>
        <taxon>Magnoliopsida</taxon>
        <taxon>eudicotyledons</taxon>
        <taxon>Gunneridae</taxon>
        <taxon>Pentapetalae</taxon>
        <taxon>rosids</taxon>
        <taxon>fabids</taxon>
        <taxon>Fabales</taxon>
        <taxon>Fabaceae</taxon>
        <taxon>Papilionoideae</taxon>
        <taxon>50 kb inversion clade</taxon>
        <taxon>NPAAA clade</taxon>
        <taxon>indigoferoid/millettioid clade</taxon>
        <taxon>Phaseoleae</taxon>
        <taxon>Glycine</taxon>
        <taxon>Glycine subgen. Soja</taxon>
    </lineage>
</organism>
<name>A0A445GQL0_GLYSO</name>
<reference evidence="1 2" key="1">
    <citation type="submission" date="2018-09" db="EMBL/GenBank/DDBJ databases">
        <title>A high-quality reference genome of wild soybean provides a powerful tool to mine soybean genomes.</title>
        <authorList>
            <person name="Xie M."/>
            <person name="Chung C.Y.L."/>
            <person name="Li M.-W."/>
            <person name="Wong F.-L."/>
            <person name="Chan T.-F."/>
            <person name="Lam H.-M."/>
        </authorList>
    </citation>
    <scope>NUCLEOTIDE SEQUENCE [LARGE SCALE GENOMIC DNA]</scope>
    <source>
        <strain evidence="2">cv. W05</strain>
        <tissue evidence="1">Hypocotyl of etiolated seedlings</tissue>
    </source>
</reference>
<dbReference type="PANTHER" id="PTHR47872:SF3">
    <property type="entry name" value="NUCLEAR RNA EXPORT FACTOR SDE5 ISOFORM X1"/>
    <property type="match status" value="1"/>
</dbReference>
<keyword evidence="2" id="KW-1185">Reference proteome</keyword>
<gene>
    <name evidence="1" type="ORF">D0Y65_040224</name>
</gene>
<accession>A0A445GQL0</accession>
<proteinExistence type="predicted"/>
<feature type="non-terminal residue" evidence="1">
    <location>
        <position position="1"/>
    </location>
</feature>